<evidence type="ECO:0000313" key="1">
    <source>
        <dbReference type="EMBL" id="MDR6404075.1"/>
    </source>
</evidence>
<keyword evidence="2" id="KW-1185">Reference proteome</keyword>
<organism evidence="1 2">
    <name type="scientific">Chryseobacterium geocarposphaerae</name>
    <dbReference type="NCBI Taxonomy" id="1416776"/>
    <lineage>
        <taxon>Bacteria</taxon>
        <taxon>Pseudomonadati</taxon>
        <taxon>Bacteroidota</taxon>
        <taxon>Flavobacteriia</taxon>
        <taxon>Flavobacteriales</taxon>
        <taxon>Weeksellaceae</taxon>
        <taxon>Chryseobacterium group</taxon>
        <taxon>Chryseobacterium</taxon>
    </lineage>
</organism>
<accession>A0ABU1LBV7</accession>
<sequence length="69" mass="8164">MKELVKFKFYESILQANRDREILAESGINSFTANEYLIQSNWLYSQAVGGIQLWVFEENIEKAHYFTKL</sequence>
<reference evidence="1 2" key="1">
    <citation type="submission" date="2023-07" db="EMBL/GenBank/DDBJ databases">
        <title>Sorghum-associated microbial communities from plants grown in Nebraska, USA.</title>
        <authorList>
            <person name="Schachtman D."/>
        </authorList>
    </citation>
    <scope>NUCLEOTIDE SEQUENCE [LARGE SCALE GENOMIC DNA]</scope>
    <source>
        <strain evidence="1 2">DS1709</strain>
    </source>
</reference>
<gene>
    <name evidence="1" type="ORF">J2781_000990</name>
</gene>
<dbReference type="Proteomes" id="UP001184853">
    <property type="component" value="Unassembled WGS sequence"/>
</dbReference>
<evidence type="ECO:0000313" key="2">
    <source>
        <dbReference type="Proteomes" id="UP001184853"/>
    </source>
</evidence>
<protein>
    <recommendedName>
        <fullName evidence="3">Signal transducing protein</fullName>
    </recommendedName>
</protein>
<name>A0ABU1LBV7_9FLAO</name>
<evidence type="ECO:0008006" key="3">
    <source>
        <dbReference type="Google" id="ProtNLM"/>
    </source>
</evidence>
<proteinExistence type="predicted"/>
<comment type="caution">
    <text evidence="1">The sequence shown here is derived from an EMBL/GenBank/DDBJ whole genome shotgun (WGS) entry which is preliminary data.</text>
</comment>
<dbReference type="RefSeq" id="WP_309804024.1">
    <property type="nucleotide sequence ID" value="NZ_JAVDQS010000002.1"/>
</dbReference>
<dbReference type="EMBL" id="JAVDQS010000002">
    <property type="protein sequence ID" value="MDR6404075.1"/>
    <property type="molecule type" value="Genomic_DNA"/>
</dbReference>